<dbReference type="Pfam" id="PF00501">
    <property type="entry name" value="AMP-binding"/>
    <property type="match status" value="1"/>
</dbReference>
<dbReference type="InterPro" id="IPR042099">
    <property type="entry name" value="ANL_N_sf"/>
</dbReference>
<dbReference type="OrthoDB" id="4362067at2"/>
<organism evidence="3 4">
    <name type="scientific">Actinomadura montaniterrae</name>
    <dbReference type="NCBI Taxonomy" id="1803903"/>
    <lineage>
        <taxon>Bacteria</taxon>
        <taxon>Bacillati</taxon>
        <taxon>Actinomycetota</taxon>
        <taxon>Actinomycetes</taxon>
        <taxon>Streptosporangiales</taxon>
        <taxon>Thermomonosporaceae</taxon>
        <taxon>Actinomadura</taxon>
    </lineage>
</organism>
<sequence>MCFSAPPTAPEPREGTVPSIDDRVREFARTQPDRVAVIGTATSITWGELDAAADRAAAFLAGRGVGPGDRVGWLGRNDVAYPVLLLGAWRRRAVLAGLNWRLDPSELRPVLDSVEPALLVADARSAGLAEPDHVVPDGDPPWSDGPIDPDAILVPEPGDAALLFFTSGSTGAPKGVLLDRGPNDACYTMPMPFAMAPSSTALIVPPVFHVAGSCWVQMALASGTTQLFLADAAPASIVRALRYHRVTHALMVPTLIKTVLDELSRTGAALPDLRHIAYGSMPIPRPLLEAAVKVLAGVGFTQAYGLTEAGGLCAHLEPSDHVLDDPDGRLGATGRPIPGVRFTVVRPGTGEECAPGEQGEVVIASDFMMRGYWRDPARTGEVLDAAGRLRSGDLGHLDADGYLHIAGRADDMIITGGENVHPAETERTIMALPGVVETAVFGVPDEHWGQRVCAAVVTDAGLTPAEVIGFCRSRMAHYKCPSEVIVVPSLPRTPTGKISRSRLRGLAAP</sequence>
<feature type="domain" description="AMP-dependent synthetase/ligase" evidence="1">
    <location>
        <begin position="25"/>
        <end position="373"/>
    </location>
</feature>
<accession>A0A6L3VTW2</accession>
<name>A0A6L3VTW2_9ACTN</name>
<comment type="caution">
    <text evidence="3">The sequence shown here is derived from an EMBL/GenBank/DDBJ whole genome shotgun (WGS) entry which is preliminary data.</text>
</comment>
<dbReference type="Gene3D" id="3.40.50.12780">
    <property type="entry name" value="N-terminal domain of ligase-like"/>
    <property type="match status" value="1"/>
</dbReference>
<keyword evidence="4" id="KW-1185">Reference proteome</keyword>
<dbReference type="PANTHER" id="PTHR43767:SF1">
    <property type="entry name" value="NONRIBOSOMAL PEPTIDE SYNTHASE PES1 (EUROFUNG)-RELATED"/>
    <property type="match status" value="1"/>
</dbReference>
<dbReference type="InterPro" id="IPR045851">
    <property type="entry name" value="AMP-bd_C_sf"/>
</dbReference>
<dbReference type="EMBL" id="WBMR01000038">
    <property type="protein sequence ID" value="KAB2381337.1"/>
    <property type="molecule type" value="Genomic_DNA"/>
</dbReference>
<dbReference type="Pfam" id="PF13193">
    <property type="entry name" value="AMP-binding_C"/>
    <property type="match status" value="1"/>
</dbReference>
<evidence type="ECO:0000259" key="1">
    <source>
        <dbReference type="Pfam" id="PF00501"/>
    </source>
</evidence>
<dbReference type="AlphaFoldDB" id="A0A6L3VTW2"/>
<proteinExistence type="predicted"/>
<dbReference type="PROSITE" id="PS00455">
    <property type="entry name" value="AMP_BINDING"/>
    <property type="match status" value="1"/>
</dbReference>
<dbReference type="PANTHER" id="PTHR43767">
    <property type="entry name" value="LONG-CHAIN-FATTY-ACID--COA LIGASE"/>
    <property type="match status" value="1"/>
</dbReference>
<feature type="domain" description="AMP-binding enzyme C-terminal" evidence="2">
    <location>
        <begin position="424"/>
        <end position="497"/>
    </location>
</feature>
<evidence type="ECO:0000313" key="4">
    <source>
        <dbReference type="Proteomes" id="UP000483004"/>
    </source>
</evidence>
<evidence type="ECO:0000313" key="3">
    <source>
        <dbReference type="EMBL" id="KAB2381337.1"/>
    </source>
</evidence>
<dbReference type="Proteomes" id="UP000483004">
    <property type="component" value="Unassembled WGS sequence"/>
</dbReference>
<keyword evidence="3" id="KW-0436">Ligase</keyword>
<dbReference type="InterPro" id="IPR020845">
    <property type="entry name" value="AMP-binding_CS"/>
</dbReference>
<dbReference type="InterPro" id="IPR025110">
    <property type="entry name" value="AMP-bd_C"/>
</dbReference>
<dbReference type="GO" id="GO:0016878">
    <property type="term" value="F:acid-thiol ligase activity"/>
    <property type="evidence" value="ECO:0007669"/>
    <property type="project" value="UniProtKB-ARBA"/>
</dbReference>
<dbReference type="InterPro" id="IPR000873">
    <property type="entry name" value="AMP-dep_synth/lig_dom"/>
</dbReference>
<dbReference type="Gene3D" id="3.30.300.30">
    <property type="match status" value="1"/>
</dbReference>
<reference evidence="3 4" key="1">
    <citation type="submission" date="2019-09" db="EMBL/GenBank/DDBJ databases">
        <title>Actinomadura physcomitrii sp. nov., a novel actinomycete isolated from moss [Physcomitrium sphaericum (Ludw) Fuernr].</title>
        <authorList>
            <person name="Liu C."/>
            <person name="Zhuang X."/>
        </authorList>
    </citation>
    <scope>NUCLEOTIDE SEQUENCE [LARGE SCALE GENOMIC DNA]</scope>
    <source>
        <strain evidence="3 4">CYP1-1B</strain>
    </source>
</reference>
<evidence type="ECO:0000259" key="2">
    <source>
        <dbReference type="Pfam" id="PF13193"/>
    </source>
</evidence>
<dbReference type="SUPFAM" id="SSF56801">
    <property type="entry name" value="Acetyl-CoA synthetase-like"/>
    <property type="match status" value="1"/>
</dbReference>
<gene>
    <name evidence="3" type="ORF">F9B16_15980</name>
</gene>
<protein>
    <submittedName>
        <fullName evidence="3">Long-chain fatty acid--CoA ligase</fullName>
    </submittedName>
</protein>
<dbReference type="InterPro" id="IPR050237">
    <property type="entry name" value="ATP-dep_AMP-bd_enzyme"/>
</dbReference>